<organism evidence="2 3">
    <name type="scientific">Apostasia shenzhenica</name>
    <dbReference type="NCBI Taxonomy" id="1088818"/>
    <lineage>
        <taxon>Eukaryota</taxon>
        <taxon>Viridiplantae</taxon>
        <taxon>Streptophyta</taxon>
        <taxon>Embryophyta</taxon>
        <taxon>Tracheophyta</taxon>
        <taxon>Spermatophyta</taxon>
        <taxon>Magnoliopsida</taxon>
        <taxon>Liliopsida</taxon>
        <taxon>Asparagales</taxon>
        <taxon>Orchidaceae</taxon>
        <taxon>Apostasioideae</taxon>
        <taxon>Apostasia</taxon>
    </lineage>
</organism>
<dbReference type="Proteomes" id="UP000236161">
    <property type="component" value="Unassembled WGS sequence"/>
</dbReference>
<dbReference type="PANTHER" id="PTHR35111:SF1">
    <property type="entry name" value="OS04G0115900 PROTEIN"/>
    <property type="match status" value="1"/>
</dbReference>
<evidence type="ECO:0000313" key="3">
    <source>
        <dbReference type="Proteomes" id="UP000236161"/>
    </source>
</evidence>
<sequence length="122" mass="12967">MRAITLCFPRKRSSRPATSPVVLLARLREVVFKLIMLSTMSKGGGGFGRSGVSEAPAAPAATRTNQQRHQDSLRSEAVEDCIEFFRKSASLSGCRAGSPALPPAKGAEDECEEGEVMKAAAD</sequence>
<reference evidence="2 3" key="1">
    <citation type="journal article" date="2017" name="Nature">
        <title>The Apostasia genome and the evolution of orchids.</title>
        <authorList>
            <person name="Zhang G.Q."/>
            <person name="Liu K.W."/>
            <person name="Li Z."/>
            <person name="Lohaus R."/>
            <person name="Hsiao Y.Y."/>
            <person name="Niu S.C."/>
            <person name="Wang J.Y."/>
            <person name="Lin Y.C."/>
            <person name="Xu Q."/>
            <person name="Chen L.J."/>
            <person name="Yoshida K."/>
            <person name="Fujiwara S."/>
            <person name="Wang Z.W."/>
            <person name="Zhang Y.Q."/>
            <person name="Mitsuda N."/>
            <person name="Wang M."/>
            <person name="Liu G.H."/>
            <person name="Pecoraro L."/>
            <person name="Huang H.X."/>
            <person name="Xiao X.J."/>
            <person name="Lin M."/>
            <person name="Wu X.Y."/>
            <person name="Wu W.L."/>
            <person name="Chen Y.Y."/>
            <person name="Chang S.B."/>
            <person name="Sakamoto S."/>
            <person name="Ohme-Takagi M."/>
            <person name="Yagi M."/>
            <person name="Zeng S.J."/>
            <person name="Shen C.Y."/>
            <person name="Yeh C.M."/>
            <person name="Luo Y.B."/>
            <person name="Tsai W.C."/>
            <person name="Van de Peer Y."/>
            <person name="Liu Z.J."/>
        </authorList>
    </citation>
    <scope>NUCLEOTIDE SEQUENCE [LARGE SCALE GENOMIC DNA]</scope>
    <source>
        <strain evidence="3">cv. Shenzhen</strain>
        <tissue evidence="2">Stem</tissue>
    </source>
</reference>
<accession>A0A2I0AR15</accession>
<gene>
    <name evidence="2" type="ORF">AXF42_Ash012517</name>
</gene>
<proteinExistence type="predicted"/>
<dbReference type="PANTHER" id="PTHR35111">
    <property type="entry name" value="F10A5.9-RELATED"/>
    <property type="match status" value="1"/>
</dbReference>
<dbReference type="AlphaFoldDB" id="A0A2I0AR15"/>
<keyword evidence="3" id="KW-1185">Reference proteome</keyword>
<dbReference type="EMBL" id="KZ451959">
    <property type="protein sequence ID" value="PKA57978.1"/>
    <property type="molecule type" value="Genomic_DNA"/>
</dbReference>
<dbReference type="OrthoDB" id="773033at2759"/>
<name>A0A2I0AR15_9ASPA</name>
<feature type="region of interest" description="Disordered" evidence="1">
    <location>
        <begin position="92"/>
        <end position="122"/>
    </location>
</feature>
<protein>
    <recommendedName>
        <fullName evidence="4">Josephin-like protein</fullName>
    </recommendedName>
</protein>
<evidence type="ECO:0000256" key="1">
    <source>
        <dbReference type="SAM" id="MobiDB-lite"/>
    </source>
</evidence>
<feature type="region of interest" description="Disordered" evidence="1">
    <location>
        <begin position="41"/>
        <end position="73"/>
    </location>
</feature>
<evidence type="ECO:0000313" key="2">
    <source>
        <dbReference type="EMBL" id="PKA57978.1"/>
    </source>
</evidence>
<evidence type="ECO:0008006" key="4">
    <source>
        <dbReference type="Google" id="ProtNLM"/>
    </source>
</evidence>